<organism evidence="3 4">
    <name type="scientific">Crucibulum laeve</name>
    <dbReference type="NCBI Taxonomy" id="68775"/>
    <lineage>
        <taxon>Eukaryota</taxon>
        <taxon>Fungi</taxon>
        <taxon>Dikarya</taxon>
        <taxon>Basidiomycota</taxon>
        <taxon>Agaricomycotina</taxon>
        <taxon>Agaricomycetes</taxon>
        <taxon>Agaricomycetidae</taxon>
        <taxon>Agaricales</taxon>
        <taxon>Agaricineae</taxon>
        <taxon>Nidulariaceae</taxon>
        <taxon>Crucibulum</taxon>
    </lineage>
</organism>
<feature type="compositionally biased region" description="Low complexity" evidence="1">
    <location>
        <begin position="8"/>
        <end position="20"/>
    </location>
</feature>
<feature type="region of interest" description="Disordered" evidence="1">
    <location>
        <begin position="1"/>
        <end position="20"/>
    </location>
</feature>
<dbReference type="EMBL" id="ML213599">
    <property type="protein sequence ID" value="TFK39473.1"/>
    <property type="molecule type" value="Genomic_DNA"/>
</dbReference>
<evidence type="ECO:0000313" key="4">
    <source>
        <dbReference type="Proteomes" id="UP000308652"/>
    </source>
</evidence>
<evidence type="ECO:0000313" key="3">
    <source>
        <dbReference type="EMBL" id="TFK39473.1"/>
    </source>
</evidence>
<dbReference type="OrthoDB" id="3174721at2759"/>
<proteinExistence type="predicted"/>
<accession>A0A5C3M3Z1</accession>
<sequence>MDPPQYVPPSLAQQSQSSLPLAPEPVVLSWSPARSHASGSGIPFEQPVPHEDPPQYVIAKKPTIPVTYTFSPLSFNSMILVPPADAPDTRPPYNIAVSMNCFIPSSFITTIRRGGTEYGDFVGDFEMGITSMPGTVFIAGEERQISQVLLKAGIQHAAIWTWKPRFDSKRILQWDTRSPIFTCHLGNSPKRTEPVAMFYPQTLLRNSRTSSGTTKKLKVMPEGQEHFDDILMSLLIIERKRLTPPT</sequence>
<keyword evidence="4" id="KW-1185">Reference proteome</keyword>
<protein>
    <recommendedName>
        <fullName evidence="2">DUF6593 domain-containing protein</fullName>
    </recommendedName>
</protein>
<dbReference type="AlphaFoldDB" id="A0A5C3M3Z1"/>
<evidence type="ECO:0000256" key="1">
    <source>
        <dbReference type="SAM" id="MobiDB-lite"/>
    </source>
</evidence>
<reference evidence="3 4" key="1">
    <citation type="journal article" date="2019" name="Nat. Ecol. Evol.">
        <title>Megaphylogeny resolves global patterns of mushroom evolution.</title>
        <authorList>
            <person name="Varga T."/>
            <person name="Krizsan K."/>
            <person name="Foldi C."/>
            <person name="Dima B."/>
            <person name="Sanchez-Garcia M."/>
            <person name="Sanchez-Ramirez S."/>
            <person name="Szollosi G.J."/>
            <person name="Szarkandi J.G."/>
            <person name="Papp V."/>
            <person name="Albert L."/>
            <person name="Andreopoulos W."/>
            <person name="Angelini C."/>
            <person name="Antonin V."/>
            <person name="Barry K.W."/>
            <person name="Bougher N.L."/>
            <person name="Buchanan P."/>
            <person name="Buyck B."/>
            <person name="Bense V."/>
            <person name="Catcheside P."/>
            <person name="Chovatia M."/>
            <person name="Cooper J."/>
            <person name="Damon W."/>
            <person name="Desjardin D."/>
            <person name="Finy P."/>
            <person name="Geml J."/>
            <person name="Haridas S."/>
            <person name="Hughes K."/>
            <person name="Justo A."/>
            <person name="Karasinski D."/>
            <person name="Kautmanova I."/>
            <person name="Kiss B."/>
            <person name="Kocsube S."/>
            <person name="Kotiranta H."/>
            <person name="LaButti K.M."/>
            <person name="Lechner B.E."/>
            <person name="Liimatainen K."/>
            <person name="Lipzen A."/>
            <person name="Lukacs Z."/>
            <person name="Mihaltcheva S."/>
            <person name="Morgado L.N."/>
            <person name="Niskanen T."/>
            <person name="Noordeloos M.E."/>
            <person name="Ohm R.A."/>
            <person name="Ortiz-Santana B."/>
            <person name="Ovrebo C."/>
            <person name="Racz N."/>
            <person name="Riley R."/>
            <person name="Savchenko A."/>
            <person name="Shiryaev A."/>
            <person name="Soop K."/>
            <person name="Spirin V."/>
            <person name="Szebenyi C."/>
            <person name="Tomsovsky M."/>
            <person name="Tulloss R.E."/>
            <person name="Uehling J."/>
            <person name="Grigoriev I.V."/>
            <person name="Vagvolgyi C."/>
            <person name="Papp T."/>
            <person name="Martin F.M."/>
            <person name="Miettinen O."/>
            <person name="Hibbett D.S."/>
            <person name="Nagy L.G."/>
        </authorList>
    </citation>
    <scope>NUCLEOTIDE SEQUENCE [LARGE SCALE GENOMIC DNA]</scope>
    <source>
        <strain evidence="3 4">CBS 166.37</strain>
    </source>
</reference>
<dbReference type="Pfam" id="PF20236">
    <property type="entry name" value="DUF6593"/>
    <property type="match status" value="1"/>
</dbReference>
<name>A0A5C3M3Z1_9AGAR</name>
<dbReference type="Proteomes" id="UP000308652">
    <property type="component" value="Unassembled WGS sequence"/>
</dbReference>
<feature type="domain" description="DUF6593" evidence="2">
    <location>
        <begin position="103"/>
        <end position="241"/>
    </location>
</feature>
<evidence type="ECO:0000259" key="2">
    <source>
        <dbReference type="Pfam" id="PF20236"/>
    </source>
</evidence>
<dbReference type="InterPro" id="IPR046528">
    <property type="entry name" value="DUF6593"/>
</dbReference>
<gene>
    <name evidence="3" type="ORF">BDQ12DRAFT_734834</name>
</gene>